<reference evidence="1 2" key="1">
    <citation type="journal article" date="2023" name="Genes (Basel)">
        <title>Chromosome-Level Genome Assembly and Circadian Gene Repertoire of the Patagonia Blennie Eleginops maclovinus-The Closest Ancestral Proxy of Antarctic Cryonotothenioids.</title>
        <authorList>
            <person name="Cheng C.C."/>
            <person name="Rivera-Colon A.G."/>
            <person name="Minhas B.F."/>
            <person name="Wilson L."/>
            <person name="Rayamajhi N."/>
            <person name="Vargas-Chacoff L."/>
            <person name="Catchen J.M."/>
        </authorList>
    </citation>
    <scope>NUCLEOTIDE SEQUENCE [LARGE SCALE GENOMIC DNA]</scope>
    <source>
        <strain evidence="1">JMC-PN-2008</strain>
    </source>
</reference>
<organism evidence="1 2">
    <name type="scientific">Eleginops maclovinus</name>
    <name type="common">Patagonian blennie</name>
    <name type="synonym">Eleginus maclovinus</name>
    <dbReference type="NCBI Taxonomy" id="56733"/>
    <lineage>
        <taxon>Eukaryota</taxon>
        <taxon>Metazoa</taxon>
        <taxon>Chordata</taxon>
        <taxon>Craniata</taxon>
        <taxon>Vertebrata</taxon>
        <taxon>Euteleostomi</taxon>
        <taxon>Actinopterygii</taxon>
        <taxon>Neopterygii</taxon>
        <taxon>Teleostei</taxon>
        <taxon>Neoteleostei</taxon>
        <taxon>Acanthomorphata</taxon>
        <taxon>Eupercaria</taxon>
        <taxon>Perciformes</taxon>
        <taxon>Notothenioidei</taxon>
        <taxon>Eleginopidae</taxon>
        <taxon>Eleginops</taxon>
    </lineage>
</organism>
<sequence length="112" mass="12241">MSRYISSLSPRPAPPHTLSPAQTAALYIRVISDTIPHQQSFTPLLRSDLRPLTPSPSPSLGSPVVIYPSDTPAAVSPCGPILAVTNRYQTSEITSREIWRKLSSSDTRDQEL</sequence>
<proteinExistence type="predicted"/>
<dbReference type="Proteomes" id="UP001346869">
    <property type="component" value="Unassembled WGS sequence"/>
</dbReference>
<name>A0AAN8AIT5_ELEMC</name>
<protein>
    <submittedName>
        <fullName evidence="1">Uncharacterized protein</fullName>
    </submittedName>
</protein>
<keyword evidence="2" id="KW-1185">Reference proteome</keyword>
<gene>
    <name evidence="1" type="ORF">PBY51_001195</name>
</gene>
<accession>A0AAN8AIT5</accession>
<comment type="caution">
    <text evidence="1">The sequence shown here is derived from an EMBL/GenBank/DDBJ whole genome shotgun (WGS) entry which is preliminary data.</text>
</comment>
<reference evidence="1 2" key="2">
    <citation type="journal article" date="2023" name="Mol. Biol. Evol.">
        <title>Genomics of Secondarily Temperate Adaptation in the Only Non-Antarctic Icefish.</title>
        <authorList>
            <person name="Rivera-Colon A.G."/>
            <person name="Rayamajhi N."/>
            <person name="Minhas B.F."/>
            <person name="Madrigal G."/>
            <person name="Bilyk K.T."/>
            <person name="Yoon V."/>
            <person name="Hune M."/>
            <person name="Gregory S."/>
            <person name="Cheng C.H.C."/>
            <person name="Catchen J.M."/>
        </authorList>
    </citation>
    <scope>NUCLEOTIDE SEQUENCE [LARGE SCALE GENOMIC DNA]</scope>
    <source>
        <strain evidence="1">JMC-PN-2008</strain>
    </source>
</reference>
<dbReference type="EMBL" id="JAUZQC010000011">
    <property type="protein sequence ID" value="KAK5864236.1"/>
    <property type="molecule type" value="Genomic_DNA"/>
</dbReference>
<dbReference type="AlphaFoldDB" id="A0AAN8AIT5"/>
<evidence type="ECO:0000313" key="1">
    <source>
        <dbReference type="EMBL" id="KAK5864236.1"/>
    </source>
</evidence>
<evidence type="ECO:0000313" key="2">
    <source>
        <dbReference type="Proteomes" id="UP001346869"/>
    </source>
</evidence>